<protein>
    <submittedName>
        <fullName evidence="3">PASTA domain-containing protein</fullName>
    </submittedName>
</protein>
<name>A0A1M6PEN6_PSETH</name>
<proteinExistence type="predicted"/>
<sequence>MGADRLRAARRAWKRLGTWMGDAVVQPGSRDREPDPLEALADVGEVRRLLDEVELRAVRSARLRGRSWAEIATRLGVTRQSAWEKWRDLDESPSAPDAPAAEPDVAMTWSVSEKRLGRRRGTTVPNVVGLSLEIARRRLETNRLVPGSGDRETPLGMAPAGSVVTAQSPESGAVVPPGATVLLWLDRGEGGVREPRRPKPEPLVGRKYLPDPADEAVG</sequence>
<feature type="compositionally biased region" description="Basic and acidic residues" evidence="1">
    <location>
        <begin position="186"/>
        <end position="200"/>
    </location>
</feature>
<keyword evidence="4" id="KW-1185">Reference proteome</keyword>
<evidence type="ECO:0000313" key="3">
    <source>
        <dbReference type="EMBL" id="SHK06381.1"/>
    </source>
</evidence>
<dbReference type="InterPro" id="IPR005543">
    <property type="entry name" value="PASTA_dom"/>
</dbReference>
<dbReference type="Gene3D" id="3.30.10.20">
    <property type="match status" value="1"/>
</dbReference>
<gene>
    <name evidence="3" type="ORF">SAMN05443637_102223</name>
</gene>
<dbReference type="OrthoDB" id="9812570at2"/>
<dbReference type="PROSITE" id="PS51178">
    <property type="entry name" value="PASTA"/>
    <property type="match status" value="1"/>
</dbReference>
<dbReference type="AlphaFoldDB" id="A0A1M6PEN6"/>
<feature type="region of interest" description="Disordered" evidence="1">
    <location>
        <begin position="186"/>
        <end position="218"/>
    </location>
</feature>
<evidence type="ECO:0000313" key="4">
    <source>
        <dbReference type="Proteomes" id="UP000184363"/>
    </source>
</evidence>
<evidence type="ECO:0000259" key="2">
    <source>
        <dbReference type="PROSITE" id="PS51178"/>
    </source>
</evidence>
<reference evidence="3 4" key="1">
    <citation type="submission" date="2016-11" db="EMBL/GenBank/DDBJ databases">
        <authorList>
            <person name="Jaros S."/>
            <person name="Januszkiewicz K."/>
            <person name="Wedrychowicz H."/>
        </authorList>
    </citation>
    <scope>NUCLEOTIDE SEQUENCE [LARGE SCALE GENOMIC DNA]</scope>
    <source>
        <strain evidence="3 4">DSM 43832</strain>
    </source>
</reference>
<organism evidence="3 4">
    <name type="scientific">Pseudonocardia thermophila</name>
    <dbReference type="NCBI Taxonomy" id="1848"/>
    <lineage>
        <taxon>Bacteria</taxon>
        <taxon>Bacillati</taxon>
        <taxon>Actinomycetota</taxon>
        <taxon>Actinomycetes</taxon>
        <taxon>Pseudonocardiales</taxon>
        <taxon>Pseudonocardiaceae</taxon>
        <taxon>Pseudonocardia</taxon>
    </lineage>
</organism>
<dbReference type="STRING" id="1848.SAMN05443637_102223"/>
<accession>A0A1M6PEN6</accession>
<feature type="domain" description="PASTA" evidence="2">
    <location>
        <begin position="118"/>
        <end position="187"/>
    </location>
</feature>
<evidence type="ECO:0000256" key="1">
    <source>
        <dbReference type="SAM" id="MobiDB-lite"/>
    </source>
</evidence>
<dbReference type="RefSeq" id="WP_073455353.1">
    <property type="nucleotide sequence ID" value="NZ_FRAP01000002.1"/>
</dbReference>
<dbReference type="EMBL" id="FRAP01000002">
    <property type="protein sequence ID" value="SHK06381.1"/>
    <property type="molecule type" value="Genomic_DNA"/>
</dbReference>
<dbReference type="Pfam" id="PF03793">
    <property type="entry name" value="PASTA"/>
    <property type="match status" value="1"/>
</dbReference>
<dbReference type="Proteomes" id="UP000184363">
    <property type="component" value="Unassembled WGS sequence"/>
</dbReference>
<dbReference type="CDD" id="cd06577">
    <property type="entry name" value="PASTA_pknB"/>
    <property type="match status" value="1"/>
</dbReference>